<evidence type="ECO:0000313" key="4">
    <source>
        <dbReference type="Proteomes" id="UP000177269"/>
    </source>
</evidence>
<dbReference type="GO" id="GO:0016787">
    <property type="term" value="F:hydrolase activity"/>
    <property type="evidence" value="ECO:0007669"/>
    <property type="project" value="UniProtKB-KW"/>
</dbReference>
<proteinExistence type="predicted"/>
<dbReference type="NCBIfam" id="TIGR01076">
    <property type="entry name" value="sortase_fam"/>
    <property type="match status" value="1"/>
</dbReference>
<keyword evidence="2" id="KW-0812">Transmembrane</keyword>
<sequence length="233" mass="26077">MNEIKVKLNRWRALISPIRDNFFHFSILTTFIFFLTFTFLGLTGFMPAGIVSIDSDVLAAETNNTALKEENVEFPVAESKPQLQEQEKPTRIIIKKIAIDSSISNPETGEVSVLDDALKNGVVRHPSSALVGENGNILLLGHSSHLKVVHNGAYRSFNDIEKLVKGDEITIFTDTRVNTYRVTDVSLVKNSEGRVDFIAERPMLTLVTCDNFGAKEDRYVVKAEFIKSVKMVE</sequence>
<protein>
    <recommendedName>
        <fullName evidence="5">Sortase</fullName>
    </recommendedName>
</protein>
<evidence type="ECO:0000313" key="3">
    <source>
        <dbReference type="EMBL" id="OHA42349.1"/>
    </source>
</evidence>
<dbReference type="Proteomes" id="UP000177269">
    <property type="component" value="Unassembled WGS sequence"/>
</dbReference>
<reference evidence="3 4" key="1">
    <citation type="journal article" date="2016" name="Nat. Commun.">
        <title>Thousands of microbial genomes shed light on interconnected biogeochemical processes in an aquifer system.</title>
        <authorList>
            <person name="Anantharaman K."/>
            <person name="Brown C.T."/>
            <person name="Hug L.A."/>
            <person name="Sharon I."/>
            <person name="Castelle C.J."/>
            <person name="Probst A.J."/>
            <person name="Thomas B.C."/>
            <person name="Singh A."/>
            <person name="Wilkins M.J."/>
            <person name="Karaoz U."/>
            <person name="Brodie E.L."/>
            <person name="Williams K.H."/>
            <person name="Hubbard S.S."/>
            <person name="Banfield J.F."/>
        </authorList>
    </citation>
    <scope>NUCLEOTIDE SEQUENCE [LARGE SCALE GENOMIC DNA]</scope>
</reference>
<dbReference type="SUPFAM" id="SSF63817">
    <property type="entry name" value="Sortase"/>
    <property type="match status" value="1"/>
</dbReference>
<name>A0A1G2P3R0_9BACT</name>
<organism evidence="3 4">
    <name type="scientific">Candidatus Taylorbacteria bacterium RIFCSPLOWO2_12_FULL_43_20</name>
    <dbReference type="NCBI Taxonomy" id="1802332"/>
    <lineage>
        <taxon>Bacteria</taxon>
        <taxon>Candidatus Tayloriibacteriota</taxon>
    </lineage>
</organism>
<evidence type="ECO:0008006" key="5">
    <source>
        <dbReference type="Google" id="ProtNLM"/>
    </source>
</evidence>
<keyword evidence="2" id="KW-1133">Transmembrane helix</keyword>
<dbReference type="Gene3D" id="2.40.260.10">
    <property type="entry name" value="Sortase"/>
    <property type="match status" value="1"/>
</dbReference>
<dbReference type="Pfam" id="PF04203">
    <property type="entry name" value="Sortase"/>
    <property type="match status" value="1"/>
</dbReference>
<evidence type="ECO:0000256" key="1">
    <source>
        <dbReference type="ARBA" id="ARBA00022801"/>
    </source>
</evidence>
<dbReference type="InterPro" id="IPR005754">
    <property type="entry name" value="Sortase"/>
</dbReference>
<dbReference type="AlphaFoldDB" id="A0A1G2P3R0"/>
<evidence type="ECO:0000256" key="2">
    <source>
        <dbReference type="SAM" id="Phobius"/>
    </source>
</evidence>
<comment type="caution">
    <text evidence="3">The sequence shown here is derived from an EMBL/GenBank/DDBJ whole genome shotgun (WGS) entry which is preliminary data.</text>
</comment>
<dbReference type="EMBL" id="MHSK01000014">
    <property type="protein sequence ID" value="OHA42349.1"/>
    <property type="molecule type" value="Genomic_DNA"/>
</dbReference>
<keyword evidence="1" id="KW-0378">Hydrolase</keyword>
<accession>A0A1G2P3R0</accession>
<feature type="transmembrane region" description="Helical" evidence="2">
    <location>
        <begin position="21"/>
        <end position="46"/>
    </location>
</feature>
<gene>
    <name evidence="3" type="ORF">A3G52_01430</name>
</gene>
<dbReference type="InterPro" id="IPR023365">
    <property type="entry name" value="Sortase_dom-sf"/>
</dbReference>
<keyword evidence="2" id="KW-0472">Membrane</keyword>